<dbReference type="InterPro" id="IPR036388">
    <property type="entry name" value="WH-like_DNA-bd_sf"/>
</dbReference>
<dbReference type="Pfam" id="PF00196">
    <property type="entry name" value="GerE"/>
    <property type="match status" value="1"/>
</dbReference>
<dbReference type="EMBL" id="CP104205">
    <property type="protein sequence ID" value="UWX54375.1"/>
    <property type="molecule type" value="Genomic_DNA"/>
</dbReference>
<dbReference type="PANTHER" id="PTHR44688">
    <property type="entry name" value="DNA-BINDING TRANSCRIPTIONAL ACTIVATOR DEVR_DOSR"/>
    <property type="match status" value="1"/>
</dbReference>
<evidence type="ECO:0000259" key="5">
    <source>
        <dbReference type="PROSITE" id="PS50043"/>
    </source>
</evidence>
<proteinExistence type="predicted"/>
<keyword evidence="4" id="KW-1133">Transmembrane helix</keyword>
<keyword evidence="7" id="KW-1185">Reference proteome</keyword>
<dbReference type="SUPFAM" id="SSF46894">
    <property type="entry name" value="C-terminal effector domain of the bipartite response regulators"/>
    <property type="match status" value="1"/>
</dbReference>
<organism evidence="6 7">
    <name type="scientific">Maribacter litopenaei</name>
    <dbReference type="NCBI Taxonomy" id="2976127"/>
    <lineage>
        <taxon>Bacteria</taxon>
        <taxon>Pseudomonadati</taxon>
        <taxon>Bacteroidota</taxon>
        <taxon>Flavobacteriia</taxon>
        <taxon>Flavobacteriales</taxon>
        <taxon>Flavobacteriaceae</taxon>
        <taxon>Maribacter</taxon>
    </lineage>
</organism>
<dbReference type="PROSITE" id="PS00622">
    <property type="entry name" value="HTH_LUXR_1"/>
    <property type="match status" value="1"/>
</dbReference>
<name>A0ABY5Y7C7_9FLAO</name>
<accession>A0ABY5Y7C7</accession>
<dbReference type="RefSeq" id="WP_260572234.1">
    <property type="nucleotide sequence ID" value="NZ_CP104205.1"/>
</dbReference>
<evidence type="ECO:0000256" key="1">
    <source>
        <dbReference type="ARBA" id="ARBA00023015"/>
    </source>
</evidence>
<keyword evidence="2" id="KW-0238">DNA-binding</keyword>
<dbReference type="Proteomes" id="UP001059209">
    <property type="component" value="Chromosome"/>
</dbReference>
<feature type="transmembrane region" description="Helical" evidence="4">
    <location>
        <begin position="256"/>
        <end position="276"/>
    </location>
</feature>
<feature type="domain" description="HTH luxR-type" evidence="5">
    <location>
        <begin position="287"/>
        <end position="344"/>
    </location>
</feature>
<gene>
    <name evidence="6" type="ORF">NYZ99_15735</name>
</gene>
<dbReference type="Gene3D" id="1.10.10.10">
    <property type="entry name" value="Winged helix-like DNA-binding domain superfamily/Winged helix DNA-binding domain"/>
    <property type="match status" value="1"/>
</dbReference>
<evidence type="ECO:0000313" key="6">
    <source>
        <dbReference type="EMBL" id="UWX54375.1"/>
    </source>
</evidence>
<dbReference type="PROSITE" id="PS50043">
    <property type="entry name" value="HTH_LUXR_2"/>
    <property type="match status" value="1"/>
</dbReference>
<dbReference type="PANTHER" id="PTHR44688:SF16">
    <property type="entry name" value="DNA-BINDING TRANSCRIPTIONAL ACTIVATOR DEVR_DOSR"/>
    <property type="match status" value="1"/>
</dbReference>
<evidence type="ECO:0000313" key="7">
    <source>
        <dbReference type="Proteomes" id="UP001059209"/>
    </source>
</evidence>
<dbReference type="InterPro" id="IPR016032">
    <property type="entry name" value="Sig_transdc_resp-reg_C-effctor"/>
</dbReference>
<dbReference type="PRINTS" id="PR00038">
    <property type="entry name" value="HTHLUXR"/>
</dbReference>
<reference evidence="6" key="1">
    <citation type="submission" date="2022-09" db="EMBL/GenBank/DDBJ databases">
        <title>Maribacter litopenaei sp. nov., isolated from the intestinal tract of the Pacific White Shrimp, Litopenaeus vannamei.</title>
        <authorList>
            <person name="Kim S.Y."/>
            <person name="Hwang C.Y."/>
        </authorList>
    </citation>
    <scope>NUCLEOTIDE SEQUENCE</scope>
    <source>
        <strain evidence="6">HL-LV01</strain>
    </source>
</reference>
<evidence type="ECO:0000256" key="2">
    <source>
        <dbReference type="ARBA" id="ARBA00023125"/>
    </source>
</evidence>
<dbReference type="CDD" id="cd06170">
    <property type="entry name" value="LuxR_C_like"/>
    <property type="match status" value="1"/>
</dbReference>
<keyword evidence="4" id="KW-0812">Transmembrane</keyword>
<dbReference type="InterPro" id="IPR000792">
    <property type="entry name" value="Tscrpt_reg_LuxR_C"/>
</dbReference>
<evidence type="ECO:0000256" key="4">
    <source>
        <dbReference type="SAM" id="Phobius"/>
    </source>
</evidence>
<keyword evidence="1" id="KW-0805">Transcription regulation</keyword>
<keyword evidence="4" id="KW-0472">Membrane</keyword>
<dbReference type="SMART" id="SM00421">
    <property type="entry name" value="HTH_LUXR"/>
    <property type="match status" value="1"/>
</dbReference>
<protein>
    <submittedName>
        <fullName evidence="6">LuxR C-terminal-related transcriptional regulator</fullName>
    </submittedName>
</protein>
<keyword evidence="3" id="KW-0804">Transcription</keyword>
<evidence type="ECO:0000256" key="3">
    <source>
        <dbReference type="ARBA" id="ARBA00023163"/>
    </source>
</evidence>
<sequence length="344" mass="39933">MVNRFILIFYLFCCTGVFGQYSFSGNTSDSIGGKTVYLSIIEDYRKLSRTYLEQILKKTVTDSTGYFEFTGDNLLNDNRIYKIHIDDCTEESNGNHFFGNCTNTKSVLFIAKANDTIYLPATFNDELFCDLNSTNASSIDLLNIDGLLDNMAFDYASFNSDANKRLTSQKWFKKLQEYGESLHEPLSELYIYQFLSDRRNETFDFFVKDLPDNEYYLELMQRLNEKYPSASFSNQYQSEMKSFLAFYQSDKMSNNIWMLLLSVLLLLSILMNAYLWNSQKRFRVAKNNQLANELSQQEKKVVHHINKGLSNKEIASTLFISVSTVKSHINNIYKKLDVKSERST</sequence>